<keyword evidence="2" id="KW-0808">Transferase</keyword>
<proteinExistence type="predicted"/>
<dbReference type="Gene3D" id="3.40.50.150">
    <property type="entry name" value="Vaccinia Virus protein VP39"/>
    <property type="match status" value="1"/>
</dbReference>
<dbReference type="EMBL" id="FXAM01000001">
    <property type="protein sequence ID" value="SMF96414.1"/>
    <property type="molecule type" value="Genomic_DNA"/>
</dbReference>
<organism evidence="2 3">
    <name type="scientific">Methylomagnum ishizawai</name>
    <dbReference type="NCBI Taxonomy" id="1760988"/>
    <lineage>
        <taxon>Bacteria</taxon>
        <taxon>Pseudomonadati</taxon>
        <taxon>Pseudomonadota</taxon>
        <taxon>Gammaproteobacteria</taxon>
        <taxon>Methylococcales</taxon>
        <taxon>Methylococcaceae</taxon>
        <taxon>Methylomagnum</taxon>
    </lineage>
</organism>
<dbReference type="STRING" id="1760988.SAMN02949497_3811"/>
<keyword evidence="3" id="KW-1185">Reference proteome</keyword>
<dbReference type="GO" id="GO:0032259">
    <property type="term" value="P:methylation"/>
    <property type="evidence" value="ECO:0007669"/>
    <property type="project" value="UniProtKB-KW"/>
</dbReference>
<feature type="domain" description="Methyltransferase FkbM" evidence="1">
    <location>
        <begin position="219"/>
        <end position="370"/>
    </location>
</feature>
<dbReference type="NCBIfam" id="TIGR01444">
    <property type="entry name" value="fkbM_fam"/>
    <property type="match status" value="1"/>
</dbReference>
<gene>
    <name evidence="2" type="ORF">SAMN02949497_3811</name>
</gene>
<sequence length="391" mass="42617">MNQDYRARLFPEICKADTPAGLLAVARAAAALHPWAADGTVDPSELLGGDLPLALYGAGRFAQSVLAHWLPLGIRPAFCVDNNPKFWGKALLGIPIAPVAALWEHRPTPRVVVAAMINGGIAAELAAHGLPCLFAERDGQVGYLPGWHLLQAGADLERLWPALADDHSRRVLLAAGKARLFQDIHFEMVGSPFLHQVASAPQYFQADLLDFADGETWVDCGAFDGDFVVGGHAFMHAAGRKVPGIHAFEADADNLARLRRTVRDYGLENVQLHHALVGDADGWCAEPDFNNCRADGTSAPVRRVTLDSALAGREVHFVKMDIEGAEPDALQGARSLMGQWHPKLAICVYHETRHLLDIPLSLYDLHAGYRIYLRHHSTHTLWETVCYAAPG</sequence>
<dbReference type="GO" id="GO:0008168">
    <property type="term" value="F:methyltransferase activity"/>
    <property type="evidence" value="ECO:0007669"/>
    <property type="project" value="UniProtKB-KW"/>
</dbReference>
<dbReference type="Pfam" id="PF05050">
    <property type="entry name" value="Methyltransf_21"/>
    <property type="match status" value="1"/>
</dbReference>
<accession>A0A1Y6D820</accession>
<dbReference type="RefSeq" id="WP_085215304.1">
    <property type="nucleotide sequence ID" value="NZ_FXAM01000001.1"/>
</dbReference>
<protein>
    <submittedName>
        <fullName evidence="2">Methyltransferase, FkbM family</fullName>
    </submittedName>
</protein>
<dbReference type="InterPro" id="IPR029063">
    <property type="entry name" value="SAM-dependent_MTases_sf"/>
</dbReference>
<reference evidence="2 3" key="1">
    <citation type="submission" date="2016-12" db="EMBL/GenBank/DDBJ databases">
        <authorList>
            <person name="Song W.-J."/>
            <person name="Kurnit D.M."/>
        </authorList>
    </citation>
    <scope>NUCLEOTIDE SEQUENCE [LARGE SCALE GENOMIC DNA]</scope>
    <source>
        <strain evidence="2 3">175</strain>
    </source>
</reference>
<evidence type="ECO:0000259" key="1">
    <source>
        <dbReference type="Pfam" id="PF05050"/>
    </source>
</evidence>
<evidence type="ECO:0000313" key="2">
    <source>
        <dbReference type="EMBL" id="SMF96414.1"/>
    </source>
</evidence>
<dbReference type="AlphaFoldDB" id="A0A1Y6D820"/>
<evidence type="ECO:0000313" key="3">
    <source>
        <dbReference type="Proteomes" id="UP000192923"/>
    </source>
</evidence>
<dbReference type="InterPro" id="IPR006342">
    <property type="entry name" value="FkbM_mtfrase"/>
</dbReference>
<dbReference type="SUPFAM" id="SSF53335">
    <property type="entry name" value="S-adenosyl-L-methionine-dependent methyltransferases"/>
    <property type="match status" value="1"/>
</dbReference>
<keyword evidence="2" id="KW-0489">Methyltransferase</keyword>
<dbReference type="Proteomes" id="UP000192923">
    <property type="component" value="Unassembled WGS sequence"/>
</dbReference>
<name>A0A1Y6D820_9GAMM</name>